<gene>
    <name evidence="1" type="ORF">Mia14_0318</name>
</gene>
<dbReference type="GeneID" id="33313876"/>
<dbReference type="RefSeq" id="WP_088819809.1">
    <property type="nucleotide sequence ID" value="NZ_CP019964.1"/>
</dbReference>
<dbReference type="EMBL" id="CP019964">
    <property type="protein sequence ID" value="ASI13645.1"/>
    <property type="molecule type" value="Genomic_DNA"/>
</dbReference>
<proteinExistence type="predicted"/>
<evidence type="ECO:0000313" key="2">
    <source>
        <dbReference type="Proteomes" id="UP000197679"/>
    </source>
</evidence>
<dbReference type="Proteomes" id="UP000197679">
    <property type="component" value="Chromosome"/>
</dbReference>
<dbReference type="KEGG" id="marh:Mia14_0318"/>
<reference evidence="1 2" key="1">
    <citation type="journal article" date="2017" name="Nat. Commun.">
        <title>'ARMAN' archaea depend on association with euryarchaeal host in culture and in situ.</title>
        <authorList>
            <person name="Golyshina O."/>
            <person name="Toshchakov S."/>
            <person name="Makarova K."/>
            <person name="Gavrilov S."/>
            <person name="Korzhenkov A."/>
            <person name="La Cono V."/>
            <person name="Arcadi E."/>
            <person name="Nechitaylo T."/>
            <person name="Ferrer M."/>
            <person name="Kublanov I."/>
            <person name="Wolf Y."/>
            <person name="Yakimov M."/>
            <person name="Golyshin P."/>
            <person name="Slesarev A."/>
            <person name="Kozyavkin S."/>
        </authorList>
    </citation>
    <scope>NUCLEOTIDE SEQUENCE [LARGE SCALE GENOMIC DNA]</scope>
    <source>
        <strain evidence="1 2">Mia14</strain>
    </source>
</reference>
<sequence length="405" mass="46323">MAFLNKSDNSYRHTENLSEKVQKKQTDVLARYETADQQINLLGSKNIASILKIKSNDERVYEVLARSKSVNVQSKLFDTIISKSPDLLEKAIPILIEKGRKEIMEKIWEYIKRTDDPSNPKLLKSGKEESIAYLLLAKDTETSKKIAIDMLDWLKDKSVLETYKTEHKVSEFNYFSQKELMNLHGENRNIYKTYLINQIARMGDEEKLTLLKAIDRLKAYDLFWTEDKVKTKTYYDDKSPLRTRYMYEPLYSIIAGTGNRDVLLKFLDIIKKTDIGSTLIQAKLLDGAYHSIFSYSSIEELAPLILIASHWLKIEDEACDTIIGFARESPSILSLKVNKSPELTVETTADLIAIIGGEEMQKKLVKLVKIPGAVESVTKAINKYGTDEAKVELKKSLESVGLFRR</sequence>
<dbReference type="AlphaFoldDB" id="A0A218NME7"/>
<keyword evidence="2" id="KW-1185">Reference proteome</keyword>
<name>A0A218NME7_9ARCH</name>
<protein>
    <submittedName>
        <fullName evidence="1">Uncharacterized protein</fullName>
    </submittedName>
</protein>
<organism evidence="1 2">
    <name type="scientific">Candidatus Mancarchaeum acidiphilum</name>
    <dbReference type="NCBI Taxonomy" id="1920749"/>
    <lineage>
        <taxon>Archaea</taxon>
        <taxon>Candidatus Micrarchaeota</taxon>
        <taxon>Candidatus Mancarchaeum</taxon>
    </lineage>
</organism>
<evidence type="ECO:0000313" key="1">
    <source>
        <dbReference type="EMBL" id="ASI13645.1"/>
    </source>
</evidence>
<accession>A0A218NME7</accession>